<reference evidence="8" key="1">
    <citation type="submission" date="2016-07" db="EMBL/GenBank/DDBJ databases">
        <title>Microvirga ossetica sp. nov. a new species of rhizobia isolated from root nodules of the legume species Vicia alpestris Steven originated from North Ossetia region in the Caucasus.</title>
        <authorList>
            <person name="Safronova V.I."/>
            <person name="Kuznetsova I.G."/>
            <person name="Sazanova A.L."/>
            <person name="Belimov A."/>
            <person name="Andronov E."/>
            <person name="Osledkin Y.S."/>
            <person name="Onishchuk O.P."/>
            <person name="Kurchak O.N."/>
            <person name="Shaposhnikov A.I."/>
            <person name="Willems A."/>
            <person name="Tikhonovich I.A."/>
        </authorList>
    </citation>
    <scope>NUCLEOTIDE SEQUENCE [LARGE SCALE GENOMIC DNA]</scope>
    <source>
        <strain evidence="8">V5/3M</strain>
        <plasmid evidence="8">unnamed2</plasmid>
    </source>
</reference>
<keyword evidence="3" id="KW-0731">Sigma factor</keyword>
<evidence type="ECO:0000256" key="1">
    <source>
        <dbReference type="ARBA" id="ARBA00010641"/>
    </source>
</evidence>
<dbReference type="Gene3D" id="1.10.10.10">
    <property type="entry name" value="Winged helix-like DNA-binding domain superfamily/Winged helix DNA-binding domain"/>
    <property type="match status" value="1"/>
</dbReference>
<dbReference type="KEGG" id="moc:BB934_40440"/>
<dbReference type="Pfam" id="PF04542">
    <property type="entry name" value="Sigma70_r2"/>
    <property type="match status" value="1"/>
</dbReference>
<feature type="compositionally biased region" description="Basic and acidic residues" evidence="5">
    <location>
        <begin position="229"/>
        <end position="246"/>
    </location>
</feature>
<dbReference type="NCBIfam" id="TIGR02937">
    <property type="entry name" value="sigma70-ECF"/>
    <property type="match status" value="1"/>
</dbReference>
<feature type="region of interest" description="Disordered" evidence="5">
    <location>
        <begin position="224"/>
        <end position="246"/>
    </location>
</feature>
<evidence type="ECO:0000256" key="4">
    <source>
        <dbReference type="ARBA" id="ARBA00023163"/>
    </source>
</evidence>
<dbReference type="SUPFAM" id="SSF88946">
    <property type="entry name" value="Sigma2 domain of RNA polymerase sigma factors"/>
    <property type="match status" value="1"/>
</dbReference>
<dbReference type="PANTHER" id="PTHR43133:SF25">
    <property type="entry name" value="RNA POLYMERASE SIGMA FACTOR RFAY-RELATED"/>
    <property type="match status" value="1"/>
</dbReference>
<dbReference type="InterPro" id="IPR014284">
    <property type="entry name" value="RNA_pol_sigma-70_dom"/>
</dbReference>
<organism evidence="8">
    <name type="scientific">Microvirga ossetica</name>
    <dbReference type="NCBI Taxonomy" id="1882682"/>
    <lineage>
        <taxon>Bacteria</taxon>
        <taxon>Pseudomonadati</taxon>
        <taxon>Pseudomonadota</taxon>
        <taxon>Alphaproteobacteria</taxon>
        <taxon>Hyphomicrobiales</taxon>
        <taxon>Methylobacteriaceae</taxon>
        <taxon>Microvirga</taxon>
    </lineage>
</organism>
<dbReference type="OrthoDB" id="9797134at2"/>
<evidence type="ECO:0000259" key="7">
    <source>
        <dbReference type="Pfam" id="PF08281"/>
    </source>
</evidence>
<dbReference type="GO" id="GO:0016987">
    <property type="term" value="F:sigma factor activity"/>
    <property type="evidence" value="ECO:0007669"/>
    <property type="project" value="UniProtKB-KW"/>
</dbReference>
<dbReference type="InterPro" id="IPR039425">
    <property type="entry name" value="RNA_pol_sigma-70-like"/>
</dbReference>
<gene>
    <name evidence="8" type="ORF">BB934_40440</name>
</gene>
<keyword evidence="4" id="KW-0804">Transcription</keyword>
<comment type="similarity">
    <text evidence="1">Belongs to the sigma-70 factor family. ECF subfamily.</text>
</comment>
<keyword evidence="2" id="KW-0805">Transcription regulation</keyword>
<evidence type="ECO:0000313" key="8">
    <source>
        <dbReference type="EMBL" id="ANY84472.1"/>
    </source>
</evidence>
<keyword evidence="8" id="KW-0614">Plasmid</keyword>
<evidence type="ECO:0000256" key="5">
    <source>
        <dbReference type="SAM" id="MobiDB-lite"/>
    </source>
</evidence>
<dbReference type="CDD" id="cd06171">
    <property type="entry name" value="Sigma70_r4"/>
    <property type="match status" value="1"/>
</dbReference>
<dbReference type="InterPro" id="IPR036388">
    <property type="entry name" value="WH-like_DNA-bd_sf"/>
</dbReference>
<name>A0A1B2EWX0_9HYPH</name>
<dbReference type="InterPro" id="IPR013324">
    <property type="entry name" value="RNA_pol_sigma_r3/r4-like"/>
</dbReference>
<evidence type="ECO:0000259" key="6">
    <source>
        <dbReference type="Pfam" id="PF04542"/>
    </source>
</evidence>
<evidence type="ECO:0000256" key="3">
    <source>
        <dbReference type="ARBA" id="ARBA00023082"/>
    </source>
</evidence>
<feature type="domain" description="RNA polymerase sigma-70 region 2" evidence="6">
    <location>
        <begin position="74"/>
        <end position="134"/>
    </location>
</feature>
<dbReference type="GO" id="GO:0006352">
    <property type="term" value="P:DNA-templated transcription initiation"/>
    <property type="evidence" value="ECO:0007669"/>
    <property type="project" value="InterPro"/>
</dbReference>
<dbReference type="Gene3D" id="1.10.1740.10">
    <property type="match status" value="1"/>
</dbReference>
<evidence type="ECO:0000256" key="2">
    <source>
        <dbReference type="ARBA" id="ARBA00023015"/>
    </source>
</evidence>
<dbReference type="InterPro" id="IPR013325">
    <property type="entry name" value="RNA_pol_sigma_r2"/>
</dbReference>
<dbReference type="SUPFAM" id="SSF88659">
    <property type="entry name" value="Sigma3 and sigma4 domains of RNA polymerase sigma factors"/>
    <property type="match status" value="1"/>
</dbReference>
<feature type="domain" description="RNA polymerase sigma factor 70 region 4 type 2" evidence="7">
    <location>
        <begin position="160"/>
        <end position="212"/>
    </location>
</feature>
<geneLocation type="plasmid" evidence="8">
    <name>unnamed2</name>
</geneLocation>
<accession>A0A1B2EWX0</accession>
<dbReference type="Pfam" id="PF08281">
    <property type="entry name" value="Sigma70_r4_2"/>
    <property type="match status" value="1"/>
</dbReference>
<dbReference type="InterPro" id="IPR007627">
    <property type="entry name" value="RNA_pol_sigma70_r2"/>
</dbReference>
<protein>
    <recommendedName>
        <fullName evidence="9">RNA polymerase sigma factor</fullName>
    </recommendedName>
</protein>
<sequence>MAGSKFRPPNPIVLGDVVREHLGQQLRGVYSDLIVSDLPSDLVRLIGRLESSIRIPEDRHDPGFVHDLLNSIHHLRAFAISLTHDVNRAEDLVQSTLLKACDRRNRFEPGTCLQAWLFTILKNDFHTEHRKRQREVEDIEGAYAARLTTLPDQLSGLELQDLSQALSKLPAWQREVLLLVGTEGMSYEEIAARQHVTVGTVKSRVNRARHHLAQILGLGPDDAIGTRFSHPERAERRGAESLRHLG</sequence>
<dbReference type="PANTHER" id="PTHR43133">
    <property type="entry name" value="RNA POLYMERASE ECF-TYPE SIGMA FACTO"/>
    <property type="match status" value="1"/>
</dbReference>
<dbReference type="EMBL" id="CP016619">
    <property type="protein sequence ID" value="ANY84472.1"/>
    <property type="molecule type" value="Genomic_DNA"/>
</dbReference>
<dbReference type="AlphaFoldDB" id="A0A1B2EWX0"/>
<dbReference type="GO" id="GO:0003677">
    <property type="term" value="F:DNA binding"/>
    <property type="evidence" value="ECO:0007669"/>
    <property type="project" value="InterPro"/>
</dbReference>
<proteinExistence type="inferred from homology"/>
<evidence type="ECO:0008006" key="9">
    <source>
        <dbReference type="Google" id="ProtNLM"/>
    </source>
</evidence>
<dbReference type="InterPro" id="IPR013249">
    <property type="entry name" value="RNA_pol_sigma70_r4_t2"/>
</dbReference>